<comment type="subunit">
    <text evidence="8">Homodimer.</text>
</comment>
<feature type="binding site" evidence="8">
    <location>
        <begin position="30"/>
        <end position="37"/>
    </location>
    <ligand>
        <name>ATP</name>
        <dbReference type="ChEBI" id="CHEBI:30616"/>
    </ligand>
</feature>
<evidence type="ECO:0000256" key="8">
    <source>
        <dbReference type="HAMAP-Rule" id="MF_03112"/>
    </source>
</evidence>
<evidence type="ECO:0000256" key="3">
    <source>
        <dbReference type="ARBA" id="ARBA00022490"/>
    </source>
</evidence>
<evidence type="ECO:0000256" key="7">
    <source>
        <dbReference type="ARBA" id="ARBA00022840"/>
    </source>
</evidence>
<name>A0AAW1NL18_9CHLO</name>
<comment type="similarity">
    <text evidence="1 8">Belongs to the arsA ATPase family.</text>
</comment>
<evidence type="ECO:0000256" key="5">
    <source>
        <dbReference type="ARBA" id="ARBA00022801"/>
    </source>
</evidence>
<dbReference type="NCBIfam" id="TIGR00345">
    <property type="entry name" value="GET3_arsA_TRC40"/>
    <property type="match status" value="1"/>
</dbReference>
<dbReference type="EMBL" id="JALJOQ010000303">
    <property type="protein sequence ID" value="KAK9785431.1"/>
    <property type="molecule type" value="Genomic_DNA"/>
</dbReference>
<evidence type="ECO:0000259" key="9">
    <source>
        <dbReference type="Pfam" id="PF02374"/>
    </source>
</evidence>
<organism evidence="10 11">
    <name type="scientific">Symbiochloris irregularis</name>
    <dbReference type="NCBI Taxonomy" id="706552"/>
    <lineage>
        <taxon>Eukaryota</taxon>
        <taxon>Viridiplantae</taxon>
        <taxon>Chlorophyta</taxon>
        <taxon>core chlorophytes</taxon>
        <taxon>Trebouxiophyceae</taxon>
        <taxon>Trebouxiales</taxon>
        <taxon>Trebouxiaceae</taxon>
        <taxon>Symbiochloris</taxon>
    </lineage>
</organism>
<protein>
    <recommendedName>
        <fullName evidence="9">ArsA/GET3 Anion-transporting ATPase-like domain-containing protein</fullName>
    </recommendedName>
</protein>
<dbReference type="Proteomes" id="UP001465755">
    <property type="component" value="Unassembled WGS sequence"/>
</dbReference>
<dbReference type="GO" id="GO:0071816">
    <property type="term" value="P:tail-anchored membrane protein insertion into ER membrane"/>
    <property type="evidence" value="ECO:0007669"/>
    <property type="project" value="TreeGrafter"/>
</dbReference>
<reference evidence="10 11" key="1">
    <citation type="journal article" date="2024" name="Nat. Commun.">
        <title>Phylogenomics reveals the evolutionary origins of lichenization in chlorophyte algae.</title>
        <authorList>
            <person name="Puginier C."/>
            <person name="Libourel C."/>
            <person name="Otte J."/>
            <person name="Skaloud P."/>
            <person name="Haon M."/>
            <person name="Grisel S."/>
            <person name="Petersen M."/>
            <person name="Berrin J.G."/>
            <person name="Delaux P.M."/>
            <person name="Dal Grande F."/>
            <person name="Keller J."/>
        </authorList>
    </citation>
    <scope>NUCLEOTIDE SEQUENCE [LARGE SCALE GENOMIC DNA]</scope>
    <source>
        <strain evidence="10 11">SAG 2036</strain>
    </source>
</reference>
<dbReference type="GO" id="GO:0043529">
    <property type="term" value="C:GET complex"/>
    <property type="evidence" value="ECO:0007669"/>
    <property type="project" value="TreeGrafter"/>
</dbReference>
<evidence type="ECO:0000256" key="2">
    <source>
        <dbReference type="ARBA" id="ARBA00022448"/>
    </source>
</evidence>
<keyword evidence="4 8" id="KW-0547">Nucleotide-binding</keyword>
<dbReference type="AlphaFoldDB" id="A0AAW1NL18"/>
<keyword evidence="2 8" id="KW-0813">Transport</keyword>
<keyword evidence="5 8" id="KW-0378">Hydrolase</keyword>
<dbReference type="FunFam" id="3.40.50.300:FF:000235">
    <property type="entry name" value="ATPase ASNA1"/>
    <property type="match status" value="1"/>
</dbReference>
<accession>A0AAW1NL18</accession>
<evidence type="ECO:0000313" key="11">
    <source>
        <dbReference type="Proteomes" id="UP001465755"/>
    </source>
</evidence>
<gene>
    <name evidence="10" type="ORF">WJX73_000873</name>
</gene>
<feature type="binding site" evidence="8">
    <location>
        <position position="230"/>
    </location>
    <ligand>
        <name>ATP</name>
        <dbReference type="ChEBI" id="CHEBI:30616"/>
    </ligand>
</feature>
<comment type="subcellular location">
    <subcellularLocation>
        <location evidence="8">Cytoplasm</location>
    </subcellularLocation>
    <subcellularLocation>
        <location evidence="8">Endoplasmic reticulum</location>
    </subcellularLocation>
</comment>
<dbReference type="CDD" id="cd02035">
    <property type="entry name" value="ArsA"/>
    <property type="match status" value="1"/>
</dbReference>
<dbReference type="InterPro" id="IPR027542">
    <property type="entry name" value="ATPase_ArsA/GET3_euk"/>
</dbReference>
<proteinExistence type="inferred from homology"/>
<keyword evidence="6 8" id="KW-0256">Endoplasmic reticulum</keyword>
<dbReference type="InterPro" id="IPR025723">
    <property type="entry name" value="ArsA/GET3_ATPase-like"/>
</dbReference>
<comment type="caution">
    <text evidence="8">Lacks conserved residue(s) required for the propagation of feature annotation.</text>
</comment>
<keyword evidence="3 8" id="KW-0963">Cytoplasm</keyword>
<dbReference type="SUPFAM" id="SSF52540">
    <property type="entry name" value="P-loop containing nucleoside triphosphate hydrolases"/>
    <property type="match status" value="1"/>
</dbReference>
<dbReference type="Pfam" id="PF02374">
    <property type="entry name" value="ArsA_ATPase"/>
    <property type="match status" value="1"/>
</dbReference>
<comment type="function">
    <text evidence="8">ATPase required for the post-translational delivery of tail-anchored (TA) proteins to the endoplasmic reticulum. Recognizes and selectively binds the transmembrane domain of TA proteins in the cytosol. This complex then targets to the endoplasmic reticulum by membrane-bound receptors, where the tail-anchored protein is released for insertion. This process is regulated by ATP binding and hydrolysis. ATP binding drives the homodimer towards the closed dimer state, facilitating recognition of newly synthesized TA membrane proteins. ATP hydrolysis is required for insertion. Subsequently, the homodimer reverts towards the open dimer state, lowering its affinity for the membrane-bound receptor, and returning it to the cytosol to initiate a new round of targeting.</text>
</comment>
<dbReference type="PANTHER" id="PTHR10803">
    <property type="entry name" value="ARSENICAL PUMP-DRIVING ATPASE ARSENITE-TRANSLOCATING ATPASE"/>
    <property type="match status" value="1"/>
</dbReference>
<dbReference type="GO" id="GO:0016887">
    <property type="term" value="F:ATP hydrolysis activity"/>
    <property type="evidence" value="ECO:0007669"/>
    <property type="project" value="InterPro"/>
</dbReference>
<comment type="caution">
    <text evidence="10">The sequence shown here is derived from an EMBL/GenBank/DDBJ whole genome shotgun (WGS) entry which is preliminary data.</text>
</comment>
<keyword evidence="11" id="KW-1185">Reference proteome</keyword>
<evidence type="ECO:0000256" key="4">
    <source>
        <dbReference type="ARBA" id="ARBA00022741"/>
    </source>
</evidence>
<dbReference type="Gene3D" id="3.40.50.300">
    <property type="entry name" value="P-loop containing nucleotide triphosphate hydrolases"/>
    <property type="match status" value="1"/>
</dbReference>
<evidence type="ECO:0000256" key="6">
    <source>
        <dbReference type="ARBA" id="ARBA00022824"/>
    </source>
</evidence>
<dbReference type="GO" id="GO:0005524">
    <property type="term" value="F:ATP binding"/>
    <property type="evidence" value="ECO:0007669"/>
    <property type="project" value="UniProtKB-UniRule"/>
</dbReference>
<dbReference type="HAMAP" id="MF_03112">
    <property type="entry name" value="Asna1_Get3"/>
    <property type="match status" value="1"/>
</dbReference>
<dbReference type="InterPro" id="IPR027417">
    <property type="entry name" value="P-loop_NTPase"/>
</dbReference>
<sequence>MADAGAEPLDPTLQDLLDHDSLKWIFVGGKGGVGKTTCSCSLAVQLAARRQNVLIISTDPAHNLSDAFKQKFTSAPTLVNGMTNLSAMEVDPQATQTDFSRVDDASSSSFLGDLVSSFPGIDEAMSFAEVMRQVQTMDYDCIVFDTAPTGHTLRLLQLPTTIQKGLDKLMSLRSMMGGALDQITAMMGVGGDAQGSILAKLDELKAVVEEVNTQFRDPDLTTFVCVCIPEFLSLYETERLVQELARNDIDTCNIIINQIIFDDAVVGSKLMRARIRMQQRYLDQFDDLYEDFHLVKLPLLEEELANKSS</sequence>
<evidence type="ECO:0000256" key="1">
    <source>
        <dbReference type="ARBA" id="ARBA00011040"/>
    </source>
</evidence>
<dbReference type="PANTHER" id="PTHR10803:SF3">
    <property type="entry name" value="ATPASE GET3"/>
    <property type="match status" value="1"/>
</dbReference>
<feature type="domain" description="ArsA/GET3 Anion-transporting ATPase-like" evidence="9">
    <location>
        <begin position="23"/>
        <end position="304"/>
    </location>
</feature>
<keyword evidence="7 8" id="KW-0067">ATP-binding</keyword>
<feature type="binding site" evidence="8">
    <location>
        <position position="257"/>
    </location>
    <ligand>
        <name>ATP</name>
        <dbReference type="ChEBI" id="CHEBI:30616"/>
    </ligand>
</feature>
<dbReference type="InterPro" id="IPR016300">
    <property type="entry name" value="ATPase_ArsA/GET3"/>
</dbReference>
<feature type="active site" evidence="8">
    <location>
        <position position="59"/>
    </location>
</feature>
<evidence type="ECO:0000313" key="10">
    <source>
        <dbReference type="EMBL" id="KAK9785431.1"/>
    </source>
</evidence>